<dbReference type="InterPro" id="IPR000715">
    <property type="entry name" value="Glycosyl_transferase_4"/>
</dbReference>
<feature type="transmembrane region" description="Helical" evidence="8">
    <location>
        <begin position="313"/>
        <end position="337"/>
    </location>
</feature>
<feature type="transmembrane region" description="Helical" evidence="8">
    <location>
        <begin position="102"/>
        <end position="123"/>
    </location>
</feature>
<evidence type="ECO:0000256" key="3">
    <source>
        <dbReference type="ARBA" id="ARBA00022679"/>
    </source>
</evidence>
<dbReference type="GO" id="GO:0071555">
    <property type="term" value="P:cell wall organization"/>
    <property type="evidence" value="ECO:0007669"/>
    <property type="project" value="TreeGrafter"/>
</dbReference>
<dbReference type="GO" id="GO:0044038">
    <property type="term" value="P:cell wall macromolecule biosynthetic process"/>
    <property type="evidence" value="ECO:0007669"/>
    <property type="project" value="TreeGrafter"/>
</dbReference>
<feature type="transmembrane region" description="Helical" evidence="8">
    <location>
        <begin position="214"/>
        <end position="232"/>
    </location>
</feature>
<comment type="subcellular location">
    <subcellularLocation>
        <location evidence="1">Cell membrane</location>
        <topology evidence="1">Multi-pass membrane protein</topology>
    </subcellularLocation>
</comment>
<evidence type="ECO:0000256" key="4">
    <source>
        <dbReference type="ARBA" id="ARBA00022692"/>
    </source>
</evidence>
<dbReference type="EMBL" id="JOTP01000003">
    <property type="protein sequence ID" value="KEP27697.1"/>
    <property type="molecule type" value="Genomic_DNA"/>
</dbReference>
<accession>A0A081LEM1</accession>
<feature type="transmembrane region" description="Helical" evidence="8">
    <location>
        <begin position="50"/>
        <end position="68"/>
    </location>
</feature>
<feature type="binding site" evidence="7">
    <location>
        <position position="153"/>
    </location>
    <ligand>
        <name>Mg(2+)</name>
        <dbReference type="ChEBI" id="CHEBI:18420"/>
    </ligand>
</feature>
<gene>
    <name evidence="9" type="ORF">BA70_11260</name>
</gene>
<dbReference type="CDD" id="cd06853">
    <property type="entry name" value="GT_WecA_like"/>
    <property type="match status" value="1"/>
</dbReference>
<dbReference type="OrthoDB" id="9783652at2"/>
<dbReference type="eggNOG" id="COG0472">
    <property type="taxonomic scope" value="Bacteria"/>
</dbReference>
<dbReference type="Proteomes" id="UP000028091">
    <property type="component" value="Unassembled WGS sequence"/>
</dbReference>
<feature type="transmembrane region" description="Helical" evidence="8">
    <location>
        <begin position="6"/>
        <end position="29"/>
    </location>
</feature>
<feature type="binding site" evidence="7">
    <location>
        <position position="213"/>
    </location>
    <ligand>
        <name>Mg(2+)</name>
        <dbReference type="ChEBI" id="CHEBI:18420"/>
    </ligand>
</feature>
<evidence type="ECO:0000256" key="5">
    <source>
        <dbReference type="ARBA" id="ARBA00022989"/>
    </source>
</evidence>
<evidence type="ECO:0000256" key="7">
    <source>
        <dbReference type="PIRSR" id="PIRSR600715-1"/>
    </source>
</evidence>
<keyword evidence="7" id="KW-0460">Magnesium</keyword>
<evidence type="ECO:0000256" key="2">
    <source>
        <dbReference type="ARBA" id="ARBA00022475"/>
    </source>
</evidence>
<name>A0A081LEM1_9BACI</name>
<feature type="transmembrane region" description="Helical" evidence="8">
    <location>
        <begin position="280"/>
        <end position="307"/>
    </location>
</feature>
<dbReference type="GO" id="GO:0046872">
    <property type="term" value="F:metal ion binding"/>
    <property type="evidence" value="ECO:0007669"/>
    <property type="project" value="UniProtKB-KW"/>
</dbReference>
<dbReference type="InterPro" id="IPR018480">
    <property type="entry name" value="PNAcMuramoyl-5peptid_Trfase_CS"/>
</dbReference>
<dbReference type="GO" id="GO:0005886">
    <property type="term" value="C:plasma membrane"/>
    <property type="evidence" value="ECO:0007669"/>
    <property type="project" value="UniProtKB-SubCell"/>
</dbReference>
<keyword evidence="5 8" id="KW-1133">Transmembrane helix</keyword>
<feature type="transmembrane region" description="Helical" evidence="8">
    <location>
        <begin position="135"/>
        <end position="154"/>
    </location>
</feature>
<evidence type="ECO:0000313" key="9">
    <source>
        <dbReference type="EMBL" id="KEP27697.1"/>
    </source>
</evidence>
<evidence type="ECO:0000256" key="6">
    <source>
        <dbReference type="ARBA" id="ARBA00023136"/>
    </source>
</evidence>
<keyword evidence="3 9" id="KW-0808">Transferase</keyword>
<dbReference type="AlphaFoldDB" id="A0A081LEM1"/>
<feature type="transmembrane region" description="Helical" evidence="8">
    <location>
        <begin position="238"/>
        <end position="259"/>
    </location>
</feature>
<keyword evidence="2" id="KW-1003">Cell membrane</keyword>
<keyword evidence="4 8" id="KW-0812">Transmembrane</keyword>
<dbReference type="GO" id="GO:0009103">
    <property type="term" value="P:lipopolysaccharide biosynthetic process"/>
    <property type="evidence" value="ECO:0007669"/>
    <property type="project" value="TreeGrafter"/>
</dbReference>
<evidence type="ECO:0000313" key="10">
    <source>
        <dbReference type="Proteomes" id="UP000028091"/>
    </source>
</evidence>
<keyword evidence="7" id="KW-0479">Metal-binding</keyword>
<dbReference type="PANTHER" id="PTHR22926:SF3">
    <property type="entry name" value="UNDECAPRENYL-PHOSPHATE ALPHA-N-ACETYLGLUCOSAMINYL 1-PHOSPHATE TRANSFERASE"/>
    <property type="match status" value="1"/>
</dbReference>
<keyword evidence="6 8" id="KW-0472">Membrane</keyword>
<dbReference type="GO" id="GO:0016780">
    <property type="term" value="F:phosphotransferase activity, for other substituted phosphate groups"/>
    <property type="evidence" value="ECO:0007669"/>
    <property type="project" value="InterPro"/>
</dbReference>
<keyword evidence="10" id="KW-1185">Reference proteome</keyword>
<proteinExistence type="predicted"/>
<evidence type="ECO:0000256" key="8">
    <source>
        <dbReference type="SAM" id="Phobius"/>
    </source>
</evidence>
<dbReference type="PROSITE" id="PS01348">
    <property type="entry name" value="MRAY_2"/>
    <property type="match status" value="1"/>
</dbReference>
<comment type="caution">
    <text evidence="9">The sequence shown here is derived from an EMBL/GenBank/DDBJ whole genome shotgun (WGS) entry which is preliminary data.</text>
</comment>
<dbReference type="PANTHER" id="PTHR22926">
    <property type="entry name" value="PHOSPHO-N-ACETYLMURAMOYL-PENTAPEPTIDE-TRANSFERASE"/>
    <property type="match status" value="1"/>
</dbReference>
<dbReference type="Pfam" id="PF00953">
    <property type="entry name" value="Glycos_transf_4"/>
    <property type="match status" value="1"/>
</dbReference>
<dbReference type="RefSeq" id="WP_034318577.1">
    <property type="nucleotide sequence ID" value="NZ_JBCMYH010000018.1"/>
</dbReference>
<feature type="transmembrane region" description="Helical" evidence="8">
    <location>
        <begin position="161"/>
        <end position="178"/>
    </location>
</feature>
<feature type="transmembrane region" description="Helical" evidence="8">
    <location>
        <begin position="74"/>
        <end position="90"/>
    </location>
</feature>
<organism evidence="9 10">
    <name type="scientific">Bacillus zhangzhouensis</name>
    <dbReference type="NCBI Taxonomy" id="1178540"/>
    <lineage>
        <taxon>Bacteria</taxon>
        <taxon>Bacillati</taxon>
        <taxon>Bacillota</taxon>
        <taxon>Bacilli</taxon>
        <taxon>Bacillales</taxon>
        <taxon>Bacillaceae</taxon>
        <taxon>Bacillus</taxon>
    </lineage>
</organism>
<comment type="cofactor">
    <cofactor evidence="7">
        <name>Mg(2+)</name>
        <dbReference type="ChEBI" id="CHEBI:18420"/>
    </cofactor>
</comment>
<protein>
    <submittedName>
        <fullName evidence="9">Glycosyl transferase</fullName>
    </submittedName>
</protein>
<reference evidence="9 10" key="1">
    <citation type="submission" date="2012-09" db="EMBL/GenBank/DDBJ databases">
        <title>Genome Sequence of Bacillus sp. DW5-4.</title>
        <authorList>
            <person name="Lai Q."/>
            <person name="Liu Y."/>
            <person name="Shao Z."/>
        </authorList>
    </citation>
    <scope>NUCLEOTIDE SEQUENCE [LARGE SCALE GENOMIC DNA]</scope>
    <source>
        <strain evidence="9 10">DW5-4</strain>
    </source>
</reference>
<feature type="transmembrane region" description="Helical" evidence="8">
    <location>
        <begin position="184"/>
        <end position="202"/>
    </location>
</feature>
<evidence type="ECO:0000256" key="1">
    <source>
        <dbReference type="ARBA" id="ARBA00004651"/>
    </source>
</evidence>
<sequence>MDYERALLAFFVSLATVLIVTPIVKKFAIRIGAVDQPNKRKVHDKVMPRMGGLAIFIGVAAGALAGGLFLHNKITAISVGAVLIVILGIFDDKYNLSAKFKFLVQVLVACLIVSTGLKMDFFSVPFLIDRIELGWMAYPLTVLWIVGITNAINLIDGLDGLAAGISVIGLSTIAVMAFSADKILILSLSLVVIGSTIGFLFYNFHPAKIFMGDTGSLFLGYMISVLSLLGLYKSVTLFSVVVPVIILGVPIFDTTFAIIRRILNKQPISAPDKSHIHHRLMAYGLSHRMAVIVIYMIGLVFSLSAILLTSATIWLSLIIIFLLVMFMQVIAEVTGLVNEEFKPFTKFYKRMVKRN</sequence>